<reference evidence="1 2" key="1">
    <citation type="submission" date="2013-09" db="EMBL/GenBank/DDBJ databases">
        <authorList>
            <person name="Zeng Z."/>
            <person name="Chen C."/>
        </authorList>
    </citation>
    <scope>NUCLEOTIDE SEQUENCE [LARGE SCALE GENOMIC DNA]</scope>
    <source>
        <strain evidence="1 2">F44-8</strain>
    </source>
</reference>
<sequence>MKKGLFNLGSLVLILFAASCSNNDDAVSESSQLTLKAGQNRYTPEEFNYLGEEHNRIVHAFYNEWLAKPQTEKTAQDFGTSIIINETSKYNTTAEDGDLTRSYASVYMHKEFSDPQVFYSFVDRDNRLSSNVKGYLDQVLHAFYDETLSIKDVHDVIADVEVKSYNDPTLTNEDLSILYSGTSIADNSLTYWENNYLDWEGNIGTTTAASKGKTPGRHIAEIAAADFAGGVGAAVGAWAVNVWVGPGQVAYGGAIVAGAVGTSVTTALVKITDMIFDLW</sequence>
<dbReference type="eggNOG" id="ENOG5032HQ7">
    <property type="taxonomic scope" value="Bacteria"/>
</dbReference>
<keyword evidence="2" id="KW-1185">Reference proteome</keyword>
<dbReference type="AlphaFoldDB" id="A0A0A2LI80"/>
<proteinExistence type="predicted"/>
<evidence type="ECO:0008006" key="3">
    <source>
        <dbReference type="Google" id="ProtNLM"/>
    </source>
</evidence>
<dbReference type="Proteomes" id="UP000030129">
    <property type="component" value="Unassembled WGS sequence"/>
</dbReference>
<dbReference type="RefSeq" id="WP_035136011.1">
    <property type="nucleotide sequence ID" value="NZ_JRLV01000024.1"/>
</dbReference>
<protein>
    <recommendedName>
        <fullName evidence="3">Lipoprotein</fullName>
    </recommendedName>
</protein>
<evidence type="ECO:0000313" key="2">
    <source>
        <dbReference type="Proteomes" id="UP000030129"/>
    </source>
</evidence>
<dbReference type="PROSITE" id="PS51257">
    <property type="entry name" value="PROKAR_LIPOPROTEIN"/>
    <property type="match status" value="1"/>
</dbReference>
<dbReference type="EMBL" id="JRLV01000024">
    <property type="protein sequence ID" value="KGO78931.1"/>
    <property type="molecule type" value="Genomic_DNA"/>
</dbReference>
<accession>A0A0A2LI80</accession>
<gene>
    <name evidence="1" type="ORF">Q763_16205</name>
</gene>
<evidence type="ECO:0000313" key="1">
    <source>
        <dbReference type="EMBL" id="KGO78931.1"/>
    </source>
</evidence>
<organism evidence="1 2">
    <name type="scientific">Flavobacterium beibuense F44-8</name>
    <dbReference type="NCBI Taxonomy" id="1406840"/>
    <lineage>
        <taxon>Bacteria</taxon>
        <taxon>Pseudomonadati</taxon>
        <taxon>Bacteroidota</taxon>
        <taxon>Flavobacteriia</taxon>
        <taxon>Flavobacteriales</taxon>
        <taxon>Flavobacteriaceae</taxon>
        <taxon>Flavobacterium</taxon>
    </lineage>
</organism>
<comment type="caution">
    <text evidence="1">The sequence shown here is derived from an EMBL/GenBank/DDBJ whole genome shotgun (WGS) entry which is preliminary data.</text>
</comment>
<name>A0A0A2LI80_9FLAO</name>